<evidence type="ECO:0008006" key="3">
    <source>
        <dbReference type="Google" id="ProtNLM"/>
    </source>
</evidence>
<protein>
    <recommendedName>
        <fullName evidence="3">RAP domain-containing protein</fullName>
    </recommendedName>
</protein>
<sequence length="410" mass="47044">MRFSPNDMHNLELAVEKCFDKFSIDELAIISMGFFKSKVPVRNFNTISRIIDKILENPSAVHEVSLAALLKVIRLSRKIPIDDKIYDLLEKLQCEVSRLSIMCNVHIALLSCSTLTLHEGCLLKIAEVVLKNITNARIKDFERLVLTFGTFNLLPQTPDNFIEKVIDELRKPYREQEILTHGRSFACCIAHLGLSGYYPLDLIEKTLNKPFLEQTYGKYCLSYGREILSLNNFVKIFHKNANIDLSDKESLTLAKRYTDYLPDENYAKQYNVTEKLYMDIKRVIESDRGANYVVGHHIVTHHQRGDLIICDDVNNRPVAVQDVFSNIKFGTLCSAPNDNNIWIALIVVGRNGMLYKDNKPSGHFLSKIRELNALGFKAAPVCWTYYSECKTHEEKLKYINTVIKEAKSIR</sequence>
<dbReference type="AlphaFoldDB" id="A0AAV1JUA1"/>
<keyword evidence="2" id="KW-1185">Reference proteome</keyword>
<accession>A0AAV1JUA1</accession>
<reference evidence="1 2" key="1">
    <citation type="submission" date="2023-11" db="EMBL/GenBank/DDBJ databases">
        <authorList>
            <person name="Okamura Y."/>
        </authorList>
    </citation>
    <scope>NUCLEOTIDE SEQUENCE [LARGE SCALE GENOMIC DNA]</scope>
</reference>
<dbReference type="EMBL" id="CAVLEF010000132">
    <property type="protein sequence ID" value="CAK1551761.1"/>
    <property type="molecule type" value="Genomic_DNA"/>
</dbReference>
<evidence type="ECO:0000313" key="2">
    <source>
        <dbReference type="Proteomes" id="UP001497472"/>
    </source>
</evidence>
<organism evidence="1 2">
    <name type="scientific">Leptosia nina</name>
    <dbReference type="NCBI Taxonomy" id="320188"/>
    <lineage>
        <taxon>Eukaryota</taxon>
        <taxon>Metazoa</taxon>
        <taxon>Ecdysozoa</taxon>
        <taxon>Arthropoda</taxon>
        <taxon>Hexapoda</taxon>
        <taxon>Insecta</taxon>
        <taxon>Pterygota</taxon>
        <taxon>Neoptera</taxon>
        <taxon>Endopterygota</taxon>
        <taxon>Lepidoptera</taxon>
        <taxon>Glossata</taxon>
        <taxon>Ditrysia</taxon>
        <taxon>Papilionoidea</taxon>
        <taxon>Pieridae</taxon>
        <taxon>Pierinae</taxon>
        <taxon>Leptosia</taxon>
    </lineage>
</organism>
<name>A0AAV1JUA1_9NEOP</name>
<proteinExistence type="predicted"/>
<gene>
    <name evidence="1" type="ORF">LNINA_LOCUS10871</name>
</gene>
<dbReference type="Proteomes" id="UP001497472">
    <property type="component" value="Unassembled WGS sequence"/>
</dbReference>
<evidence type="ECO:0000313" key="1">
    <source>
        <dbReference type="EMBL" id="CAK1551761.1"/>
    </source>
</evidence>
<comment type="caution">
    <text evidence="1">The sequence shown here is derived from an EMBL/GenBank/DDBJ whole genome shotgun (WGS) entry which is preliminary data.</text>
</comment>